<dbReference type="SUPFAM" id="SSF161098">
    <property type="entry name" value="MetI-like"/>
    <property type="match status" value="2"/>
</dbReference>
<dbReference type="OrthoDB" id="9785113at2"/>
<dbReference type="PANTHER" id="PTHR42727:SF1">
    <property type="entry name" value="PHOSPHATE TRANSPORT SYSTEM PERMEASE"/>
    <property type="match status" value="1"/>
</dbReference>
<dbReference type="Gene3D" id="2.130.10.10">
    <property type="entry name" value="YVTN repeat-like/Quinoprotein amine dehydrogenase"/>
    <property type="match status" value="1"/>
</dbReference>
<feature type="transmembrane region" description="Helical" evidence="5">
    <location>
        <begin position="479"/>
        <end position="500"/>
    </location>
</feature>
<dbReference type="InterPro" id="IPR035906">
    <property type="entry name" value="MetI-like_sf"/>
</dbReference>
<evidence type="ECO:0000313" key="7">
    <source>
        <dbReference type="EMBL" id="SDD70225.1"/>
    </source>
</evidence>
<sequence length="741" mass="81558">MDKNILRKIRRNDRIAALTIRSGGMLVIASVVLILLLIGREALPLFSQPRATELSAVRPQTLAPVLAAGVDEYVALAYVIDGAGHFSLHDLTDGSLREQLTANGQDAQDVVRRVQPLVAEREHGYLLQWQSGLVTLEQLGFSQHHDAQARRQTRVRLTTLARFEAPADPAVAGPLAAANSESGAVLARLEANGDLLVDQQLRQRSLLGEERLQQVAHRLAQVHPDRLSCLALDRQGALLYAGTERGALLRWRLQGEQPPQLLDKIQAFADGRAITALALLQGDTALAVGDASGQVSVWFAVPSEEQGQRHLGHVRDLSRHDGPVRQLVPSPRDRTLLSLDDRGVMHLDYSTSERHLLSLQAGMPLVQAQLAPRGNALLALQADGRVRLWQLDNPHPQASLKALFGRVWYENYSEPAWVWQSSAASDDFEEKLSLTPLIFGTFKGTFYAMIFAVPLALLGALYTSQFGSHRLRELIKPSVEIMAAVPSVIIGFLAALWFAPLLERQFVGFVLAVLLMPLFFVLLLLAWQGLRRQHWARHVERGHEFLVLAPLLVLAVAVALQLGPLLEGWLFGGNFKQWLFEQAGLRYDARNSIVISFALGFAVIPIIFTMAEDSLSNVPTSLRAASLALGASRWQTVWRVVLPSASPGIFAAVMIGLGRAVGETMIVLMATGNTPIMDLSLFNGMRPLSANIAVEIPEAPHGGTLYRVLFLSAVLLFLLTFVLNTVAELVRQRLRRRYGRF</sequence>
<evidence type="ECO:0000256" key="1">
    <source>
        <dbReference type="ARBA" id="ARBA00004651"/>
    </source>
</evidence>
<comment type="similarity">
    <text evidence="5">Belongs to the binding-protein-dependent transport system permease family.</text>
</comment>
<accession>A0A1G6WYZ8</accession>
<dbReference type="GO" id="GO:0055085">
    <property type="term" value="P:transmembrane transport"/>
    <property type="evidence" value="ECO:0007669"/>
    <property type="project" value="InterPro"/>
</dbReference>
<dbReference type="Proteomes" id="UP000243205">
    <property type="component" value="Unassembled WGS sequence"/>
</dbReference>
<dbReference type="GO" id="GO:0005886">
    <property type="term" value="C:plasma membrane"/>
    <property type="evidence" value="ECO:0007669"/>
    <property type="project" value="UniProtKB-SubCell"/>
</dbReference>
<feature type="transmembrane region" description="Helical" evidence="5">
    <location>
        <begin position="20"/>
        <end position="39"/>
    </location>
</feature>
<feature type="transmembrane region" description="Helical" evidence="5">
    <location>
        <begin position="708"/>
        <end position="730"/>
    </location>
</feature>
<dbReference type="Pfam" id="PF00528">
    <property type="entry name" value="BPD_transp_1"/>
    <property type="match status" value="1"/>
</dbReference>
<organism evidence="7 8">
    <name type="scientific">Desulfuromonas thiophila</name>
    <dbReference type="NCBI Taxonomy" id="57664"/>
    <lineage>
        <taxon>Bacteria</taxon>
        <taxon>Pseudomonadati</taxon>
        <taxon>Thermodesulfobacteriota</taxon>
        <taxon>Desulfuromonadia</taxon>
        <taxon>Desulfuromonadales</taxon>
        <taxon>Desulfuromonadaceae</taxon>
        <taxon>Desulfuromonas</taxon>
    </lineage>
</organism>
<keyword evidence="8" id="KW-1185">Reference proteome</keyword>
<keyword evidence="3 5" id="KW-1133">Transmembrane helix</keyword>
<feature type="transmembrane region" description="Helical" evidence="5">
    <location>
        <begin position="545"/>
        <end position="572"/>
    </location>
</feature>
<feature type="transmembrane region" description="Helical" evidence="5">
    <location>
        <begin position="506"/>
        <end position="525"/>
    </location>
</feature>
<feature type="domain" description="ABC transmembrane type-1" evidence="6">
    <location>
        <begin position="438"/>
        <end position="727"/>
    </location>
</feature>
<feature type="transmembrane region" description="Helical" evidence="5">
    <location>
        <begin position="592"/>
        <end position="611"/>
    </location>
</feature>
<evidence type="ECO:0000259" key="6">
    <source>
        <dbReference type="PROSITE" id="PS50928"/>
    </source>
</evidence>
<keyword evidence="5" id="KW-0813">Transport</keyword>
<protein>
    <submittedName>
        <fullName evidence="7">Phosphate transport system permease protein</fullName>
    </submittedName>
</protein>
<evidence type="ECO:0000313" key="8">
    <source>
        <dbReference type="Proteomes" id="UP000243205"/>
    </source>
</evidence>
<dbReference type="InterPro" id="IPR036322">
    <property type="entry name" value="WD40_repeat_dom_sf"/>
</dbReference>
<dbReference type="RefSeq" id="WP_092075215.1">
    <property type="nucleotide sequence ID" value="NZ_FNAQ01000001.1"/>
</dbReference>
<comment type="subcellular location">
    <subcellularLocation>
        <location evidence="1 5">Cell membrane</location>
        <topology evidence="1 5">Multi-pass membrane protein</topology>
    </subcellularLocation>
</comment>
<dbReference type="PROSITE" id="PS50928">
    <property type="entry name" value="ABC_TM1"/>
    <property type="match status" value="1"/>
</dbReference>
<dbReference type="InterPro" id="IPR015943">
    <property type="entry name" value="WD40/YVTN_repeat-like_dom_sf"/>
</dbReference>
<dbReference type="STRING" id="57664.SAMN05661003_10153"/>
<evidence type="ECO:0000256" key="4">
    <source>
        <dbReference type="ARBA" id="ARBA00023136"/>
    </source>
</evidence>
<dbReference type="InterPro" id="IPR000515">
    <property type="entry name" value="MetI-like"/>
</dbReference>
<gene>
    <name evidence="7" type="ORF">SAMN05661003_10153</name>
</gene>
<dbReference type="AlphaFoldDB" id="A0A1G6WYZ8"/>
<dbReference type="Gene3D" id="1.10.3720.10">
    <property type="entry name" value="MetI-like"/>
    <property type="match status" value="1"/>
</dbReference>
<reference evidence="8" key="1">
    <citation type="submission" date="2016-10" db="EMBL/GenBank/DDBJ databases">
        <authorList>
            <person name="Varghese N."/>
            <person name="Submissions S."/>
        </authorList>
    </citation>
    <scope>NUCLEOTIDE SEQUENCE [LARGE SCALE GENOMIC DNA]</scope>
    <source>
        <strain evidence="8">DSM 8987</strain>
    </source>
</reference>
<dbReference type="EMBL" id="FNAQ01000001">
    <property type="protein sequence ID" value="SDD70225.1"/>
    <property type="molecule type" value="Genomic_DNA"/>
</dbReference>
<proteinExistence type="inferred from homology"/>
<name>A0A1G6WYZ8_9BACT</name>
<keyword evidence="2 5" id="KW-0812">Transmembrane</keyword>
<evidence type="ECO:0000256" key="3">
    <source>
        <dbReference type="ARBA" id="ARBA00022989"/>
    </source>
</evidence>
<dbReference type="SUPFAM" id="SSF50978">
    <property type="entry name" value="WD40 repeat-like"/>
    <property type="match status" value="1"/>
</dbReference>
<evidence type="ECO:0000256" key="5">
    <source>
        <dbReference type="RuleBase" id="RU363032"/>
    </source>
</evidence>
<keyword evidence="4 5" id="KW-0472">Membrane</keyword>
<dbReference type="CDD" id="cd06261">
    <property type="entry name" value="TM_PBP2"/>
    <property type="match status" value="1"/>
</dbReference>
<feature type="transmembrane region" description="Helical" evidence="5">
    <location>
        <begin position="446"/>
        <end position="467"/>
    </location>
</feature>
<dbReference type="PANTHER" id="PTHR42727">
    <property type="entry name" value="PHOSPHATE TRANSPORT SYSTEM PERMEASE PROTEIN"/>
    <property type="match status" value="1"/>
</dbReference>
<evidence type="ECO:0000256" key="2">
    <source>
        <dbReference type="ARBA" id="ARBA00022692"/>
    </source>
</evidence>
<feature type="transmembrane region" description="Helical" evidence="5">
    <location>
        <begin position="649"/>
        <end position="670"/>
    </location>
</feature>